<sequence>MKNKGLAQTGPVYHHKHLCKPKTYYYLTLIGWTLGKEFYSHDKCKNLFYARMGPKLETT</sequence>
<dbReference type="AlphaFoldDB" id="A0A2P2KRE2"/>
<dbReference type="EMBL" id="GGEC01027824">
    <property type="protein sequence ID" value="MBX08308.1"/>
    <property type="molecule type" value="Transcribed_RNA"/>
</dbReference>
<protein>
    <submittedName>
        <fullName evidence="1">Uncharacterized protein</fullName>
    </submittedName>
</protein>
<reference evidence="1" key="1">
    <citation type="submission" date="2018-02" db="EMBL/GenBank/DDBJ databases">
        <title>Rhizophora mucronata_Transcriptome.</title>
        <authorList>
            <person name="Meera S.P."/>
            <person name="Sreeshan A."/>
            <person name="Augustine A."/>
        </authorList>
    </citation>
    <scope>NUCLEOTIDE SEQUENCE</scope>
    <source>
        <tissue evidence="1">Leaf</tissue>
    </source>
</reference>
<evidence type="ECO:0000313" key="1">
    <source>
        <dbReference type="EMBL" id="MBX08308.1"/>
    </source>
</evidence>
<organism evidence="1">
    <name type="scientific">Rhizophora mucronata</name>
    <name type="common">Asiatic mangrove</name>
    <dbReference type="NCBI Taxonomy" id="61149"/>
    <lineage>
        <taxon>Eukaryota</taxon>
        <taxon>Viridiplantae</taxon>
        <taxon>Streptophyta</taxon>
        <taxon>Embryophyta</taxon>
        <taxon>Tracheophyta</taxon>
        <taxon>Spermatophyta</taxon>
        <taxon>Magnoliopsida</taxon>
        <taxon>eudicotyledons</taxon>
        <taxon>Gunneridae</taxon>
        <taxon>Pentapetalae</taxon>
        <taxon>rosids</taxon>
        <taxon>fabids</taxon>
        <taxon>Malpighiales</taxon>
        <taxon>Rhizophoraceae</taxon>
        <taxon>Rhizophora</taxon>
    </lineage>
</organism>
<name>A0A2P2KRE2_RHIMU</name>
<proteinExistence type="predicted"/>
<accession>A0A2P2KRE2</accession>